<feature type="transmembrane region" description="Helical" evidence="9">
    <location>
        <begin position="442"/>
        <end position="460"/>
    </location>
</feature>
<dbReference type="Proteomes" id="UP000007058">
    <property type="component" value="Chromosome"/>
</dbReference>
<dbReference type="Gene3D" id="1.20.1250.20">
    <property type="entry name" value="MFS general substrate transporter like domains"/>
    <property type="match status" value="2"/>
</dbReference>
<dbReference type="InterPro" id="IPR005829">
    <property type="entry name" value="Sugar_transporter_CS"/>
</dbReference>
<feature type="transmembrane region" description="Helical" evidence="9">
    <location>
        <begin position="99"/>
        <end position="117"/>
    </location>
</feature>
<keyword evidence="12" id="KW-1185">Reference proteome</keyword>
<evidence type="ECO:0000256" key="4">
    <source>
        <dbReference type="ARBA" id="ARBA00022475"/>
    </source>
</evidence>
<dbReference type="KEGG" id="mag:amb1654"/>
<feature type="transmembrane region" description="Helical" evidence="9">
    <location>
        <begin position="409"/>
        <end position="430"/>
    </location>
</feature>
<keyword evidence="6" id="KW-0769">Symport</keyword>
<evidence type="ECO:0000313" key="11">
    <source>
        <dbReference type="EMBL" id="BAE50458.1"/>
    </source>
</evidence>
<evidence type="ECO:0000256" key="8">
    <source>
        <dbReference type="ARBA" id="ARBA00023136"/>
    </source>
</evidence>
<evidence type="ECO:0000256" key="6">
    <source>
        <dbReference type="ARBA" id="ARBA00022847"/>
    </source>
</evidence>
<dbReference type="Pfam" id="PF07690">
    <property type="entry name" value="MFS_1"/>
    <property type="match status" value="1"/>
</dbReference>
<evidence type="ECO:0000256" key="3">
    <source>
        <dbReference type="ARBA" id="ARBA00022448"/>
    </source>
</evidence>
<protein>
    <submittedName>
        <fullName evidence="11">Permease of the major facilitator superfamily</fullName>
    </submittedName>
</protein>
<feature type="transmembrane region" description="Helical" evidence="9">
    <location>
        <begin position="153"/>
        <end position="173"/>
    </location>
</feature>
<feature type="transmembrane region" description="Helical" evidence="9">
    <location>
        <begin position="348"/>
        <end position="368"/>
    </location>
</feature>
<dbReference type="SUPFAM" id="SSF103473">
    <property type="entry name" value="MFS general substrate transporter"/>
    <property type="match status" value="1"/>
</dbReference>
<name>Q2W6R7_PARM1</name>
<evidence type="ECO:0000256" key="5">
    <source>
        <dbReference type="ARBA" id="ARBA00022692"/>
    </source>
</evidence>
<evidence type="ECO:0000256" key="1">
    <source>
        <dbReference type="ARBA" id="ARBA00004651"/>
    </source>
</evidence>
<feature type="transmembrane region" description="Helical" evidence="9">
    <location>
        <begin position="282"/>
        <end position="299"/>
    </location>
</feature>
<dbReference type="InterPro" id="IPR051084">
    <property type="entry name" value="H+-coupled_symporters"/>
</dbReference>
<dbReference type="InterPro" id="IPR020846">
    <property type="entry name" value="MFS_dom"/>
</dbReference>
<evidence type="ECO:0000256" key="9">
    <source>
        <dbReference type="SAM" id="Phobius"/>
    </source>
</evidence>
<sequence>MARPLRLPSAKSPAPCGPMWEDRTLSHMDTTIAPAPVTPVTGSHDMESKDTKGKILMVFKGSVGNLVEYYDWYVYSAFSLYFSKYFFPGDDPTVQLLNTSAIFALGFFMRPLGGWLLGTHADRKGRKAALLVSVSMMCAGSLIIAVMPGYNSIGVAAPIALILARLLQGLSLGGEYGSAATYLSEIATKDRRGFYSSFQYVTLIMGQLLALGVLMALQRVFLTTAELEAWGWRIPFVIGGLCAIVAIYLRSSMEETESFEHHKGDRVGESRIRALMRHPREVLTVIGLTMGGTVAFYTFTTYMQKYLVNTAGFSKSDATMISAAATFVYMLMHPLVGHISDKVGRRAVLIAFGVMSTLCTVPILTALGQTHDSVTAFFLVLSGLTIVSGYSAINAVVKAELFPVQIRALGVGLPFAIGVSLFGGTAEYIALWFKSMGNETWFYWYVTGCCLCGLLLFVGMKDTKKTSLIDQD</sequence>
<accession>Q2W6R7</accession>
<reference evidence="11 12" key="1">
    <citation type="journal article" date="2005" name="DNA Res.">
        <title>Complete genome sequence of the facultative anaerobic magnetotactic bacterium Magnetospirillum sp. strain AMB-1.</title>
        <authorList>
            <person name="Matsunaga T."/>
            <person name="Okamura Y."/>
            <person name="Fukuda Y."/>
            <person name="Wahyudi A.T."/>
            <person name="Murase Y."/>
            <person name="Takeyama H."/>
        </authorList>
    </citation>
    <scope>NUCLEOTIDE SEQUENCE [LARGE SCALE GENOMIC DNA]</scope>
    <source>
        <strain evidence="12">ATCC 700264 / AMB-1</strain>
    </source>
</reference>
<keyword evidence="5 9" id="KW-0812">Transmembrane</keyword>
<dbReference type="EMBL" id="AP007255">
    <property type="protein sequence ID" value="BAE50458.1"/>
    <property type="molecule type" value="Genomic_DNA"/>
</dbReference>
<dbReference type="GO" id="GO:0005886">
    <property type="term" value="C:plasma membrane"/>
    <property type="evidence" value="ECO:0007669"/>
    <property type="project" value="UniProtKB-SubCell"/>
</dbReference>
<dbReference type="PROSITE" id="PS50850">
    <property type="entry name" value="MFS"/>
    <property type="match status" value="1"/>
</dbReference>
<evidence type="ECO:0000313" key="12">
    <source>
        <dbReference type="Proteomes" id="UP000007058"/>
    </source>
</evidence>
<comment type="subcellular location">
    <subcellularLocation>
        <location evidence="1">Cell membrane</location>
        <topology evidence="1">Multi-pass membrane protein</topology>
    </subcellularLocation>
</comment>
<organism evidence="11 12">
    <name type="scientific">Paramagnetospirillum magneticum (strain ATCC 700264 / AMB-1)</name>
    <name type="common">Magnetospirillum magneticum</name>
    <dbReference type="NCBI Taxonomy" id="342108"/>
    <lineage>
        <taxon>Bacteria</taxon>
        <taxon>Pseudomonadati</taxon>
        <taxon>Pseudomonadota</taxon>
        <taxon>Alphaproteobacteria</taxon>
        <taxon>Rhodospirillales</taxon>
        <taxon>Magnetospirillaceae</taxon>
        <taxon>Paramagnetospirillum</taxon>
    </lineage>
</organism>
<feature type="transmembrane region" description="Helical" evidence="9">
    <location>
        <begin position="319"/>
        <end position="336"/>
    </location>
</feature>
<dbReference type="InterPro" id="IPR011701">
    <property type="entry name" value="MFS"/>
</dbReference>
<keyword evidence="3" id="KW-0813">Transport</keyword>
<dbReference type="FunFam" id="1.20.1250.20:FF:000300">
    <property type="entry name" value="Dicarboxylate MFS transporter"/>
    <property type="match status" value="1"/>
</dbReference>
<dbReference type="PROSITE" id="PS00217">
    <property type="entry name" value="SUGAR_TRANSPORT_2"/>
    <property type="match status" value="1"/>
</dbReference>
<dbReference type="AlphaFoldDB" id="Q2W6R7"/>
<feature type="domain" description="Major facilitator superfamily (MFS) profile" evidence="10">
    <location>
        <begin position="57"/>
        <end position="465"/>
    </location>
</feature>
<dbReference type="HOGENOM" id="CLU_001265_39_0_5"/>
<feature type="transmembrane region" description="Helical" evidence="9">
    <location>
        <begin position="129"/>
        <end position="147"/>
    </location>
</feature>
<comment type="similarity">
    <text evidence="2">Belongs to the major facilitator superfamily. Metabolite:H+ Symporter (MHS) family (TC 2.A.1.6) family.</text>
</comment>
<feature type="transmembrane region" description="Helical" evidence="9">
    <location>
        <begin position="194"/>
        <end position="217"/>
    </location>
</feature>
<dbReference type="PANTHER" id="PTHR43528:SF5">
    <property type="entry name" value="PROLINE_BETAINE TRANSPORTER"/>
    <property type="match status" value="1"/>
</dbReference>
<gene>
    <name evidence="11" type="ordered locus">amb1654</name>
</gene>
<dbReference type="STRING" id="342108.amb1654"/>
<dbReference type="FunFam" id="1.20.1250.20:FF:000001">
    <property type="entry name" value="Dicarboxylate MFS transporter"/>
    <property type="match status" value="1"/>
</dbReference>
<dbReference type="GO" id="GO:0015293">
    <property type="term" value="F:symporter activity"/>
    <property type="evidence" value="ECO:0007669"/>
    <property type="project" value="UniProtKB-KW"/>
</dbReference>
<feature type="transmembrane region" description="Helical" evidence="9">
    <location>
        <begin position="229"/>
        <end position="249"/>
    </location>
</feature>
<dbReference type="PANTHER" id="PTHR43528">
    <property type="entry name" value="ALPHA-KETOGLUTARATE PERMEASE"/>
    <property type="match status" value="1"/>
</dbReference>
<keyword evidence="8 9" id="KW-0472">Membrane</keyword>
<dbReference type="CDD" id="cd17367">
    <property type="entry name" value="MFS_KgtP"/>
    <property type="match status" value="1"/>
</dbReference>
<evidence type="ECO:0000259" key="10">
    <source>
        <dbReference type="PROSITE" id="PS50850"/>
    </source>
</evidence>
<evidence type="ECO:0000256" key="2">
    <source>
        <dbReference type="ARBA" id="ARBA00008240"/>
    </source>
</evidence>
<dbReference type="InterPro" id="IPR036259">
    <property type="entry name" value="MFS_trans_sf"/>
</dbReference>
<keyword evidence="7 9" id="KW-1133">Transmembrane helix</keyword>
<feature type="transmembrane region" description="Helical" evidence="9">
    <location>
        <begin position="374"/>
        <end position="397"/>
    </location>
</feature>
<proteinExistence type="inferred from homology"/>
<keyword evidence="4" id="KW-1003">Cell membrane</keyword>
<evidence type="ECO:0000256" key="7">
    <source>
        <dbReference type="ARBA" id="ARBA00022989"/>
    </source>
</evidence>